<evidence type="ECO:0000256" key="5">
    <source>
        <dbReference type="ARBA" id="ARBA00023242"/>
    </source>
</evidence>
<proteinExistence type="inferred from homology"/>
<dbReference type="OrthoDB" id="448446at2759"/>
<comment type="function">
    <text evidence="6">Component of the 90S pre-ribosome involved in the maturation of rRNAs. Required for early cleavages of the pre-RNAs in the 40S ribosomal subunit maturation pathway.</text>
</comment>
<dbReference type="GO" id="GO:0005730">
    <property type="term" value="C:nucleolus"/>
    <property type="evidence" value="ECO:0007669"/>
    <property type="project" value="UniProtKB-SubCell"/>
</dbReference>
<keyword evidence="3 6" id="KW-0690">Ribosome biogenesis</keyword>
<dbReference type="VEuPathDB" id="VectorBase:BGLAX_039363"/>
<gene>
    <name evidence="9" type="primary">106057229</name>
</gene>
<evidence type="ECO:0000313" key="9">
    <source>
        <dbReference type="EnsemblMetazoa" id="BGLB037289-PB"/>
    </source>
</evidence>
<evidence type="ECO:0000256" key="2">
    <source>
        <dbReference type="ARBA" id="ARBA00009418"/>
    </source>
</evidence>
<feature type="region of interest" description="Disordered" evidence="8">
    <location>
        <begin position="195"/>
        <end position="225"/>
    </location>
</feature>
<evidence type="ECO:0000313" key="10">
    <source>
        <dbReference type="Proteomes" id="UP000076420"/>
    </source>
</evidence>
<feature type="compositionally biased region" description="Basic and acidic residues" evidence="8">
    <location>
        <begin position="211"/>
        <end position="225"/>
    </location>
</feature>
<sequence>MDEELDTMEDLQEELSHIPLSELKEMQEKLGLKKFNTMKHGLPLKKTEIKTFKRENKNRPTELSARRPVPKQQFAPKPKLSRDPRFDDLSGEFQEHIFKQTYGFLTEVKAKEKMKLKKLIKQTKDVQKKSELKQLYTRLQQKEIAEQKKAKKEQLEKEWRKKELEKVKEGKKAYFLKKSEKKALLETEMKKELEQSGNMQKYLQRKNKKLAAKEKRKSEWTTKDF</sequence>
<comment type="similarity">
    <text evidence="2 6">Belongs to the RRP36 family.</text>
</comment>
<dbReference type="EnsemblMetazoa" id="BGLB037289-RA">
    <property type="protein sequence ID" value="BGLB037289-PA"/>
    <property type="gene ID" value="BGLB037289"/>
</dbReference>
<evidence type="ECO:0000256" key="1">
    <source>
        <dbReference type="ARBA" id="ARBA00004604"/>
    </source>
</evidence>
<organism evidence="9 10">
    <name type="scientific">Biomphalaria glabrata</name>
    <name type="common">Bloodfluke planorb</name>
    <name type="synonym">Freshwater snail</name>
    <dbReference type="NCBI Taxonomy" id="6526"/>
    <lineage>
        <taxon>Eukaryota</taxon>
        <taxon>Metazoa</taxon>
        <taxon>Spiralia</taxon>
        <taxon>Lophotrochozoa</taxon>
        <taxon>Mollusca</taxon>
        <taxon>Gastropoda</taxon>
        <taxon>Heterobranchia</taxon>
        <taxon>Euthyneura</taxon>
        <taxon>Panpulmonata</taxon>
        <taxon>Hygrophila</taxon>
        <taxon>Lymnaeoidea</taxon>
        <taxon>Planorbidae</taxon>
        <taxon>Biomphalaria</taxon>
    </lineage>
</organism>
<dbReference type="InterPro" id="IPR009292">
    <property type="entry name" value="RRP36"/>
</dbReference>
<comment type="subunit">
    <text evidence="6">Associates with 90S and pre-40S pre-ribosomal particles.</text>
</comment>
<keyword evidence="7" id="KW-0175">Coiled coil</keyword>
<evidence type="ECO:0000256" key="8">
    <source>
        <dbReference type="SAM" id="MobiDB-lite"/>
    </source>
</evidence>
<dbReference type="PANTHER" id="PTHR21738:SF0">
    <property type="entry name" value="RIBOSOMAL RNA PROCESSING PROTEIN 36 HOMOLOG"/>
    <property type="match status" value="1"/>
</dbReference>
<evidence type="ECO:0000256" key="6">
    <source>
        <dbReference type="RuleBase" id="RU368027"/>
    </source>
</evidence>
<feature type="coiled-coil region" evidence="7">
    <location>
        <begin position="138"/>
        <end position="165"/>
    </location>
</feature>
<dbReference type="GO" id="GO:0030686">
    <property type="term" value="C:90S preribosome"/>
    <property type="evidence" value="ECO:0007669"/>
    <property type="project" value="TreeGrafter"/>
</dbReference>
<dbReference type="AlphaFoldDB" id="A0A2C9M1D6"/>
<dbReference type="GO" id="GO:0000462">
    <property type="term" value="P:maturation of SSU-rRNA from tricistronic rRNA transcript (SSU-rRNA, 5.8S rRNA, LSU-rRNA)"/>
    <property type="evidence" value="ECO:0007669"/>
    <property type="project" value="TreeGrafter"/>
</dbReference>
<dbReference type="VEuPathDB" id="VectorBase:BGLB037289"/>
<dbReference type="EnsemblMetazoa" id="BGLB037289-RB">
    <property type="protein sequence ID" value="BGLB037289-PB"/>
    <property type="gene ID" value="BGLB037289"/>
</dbReference>
<dbReference type="KEGG" id="bgt:106057229"/>
<keyword evidence="6" id="KW-0687">Ribonucleoprotein</keyword>
<evidence type="ECO:0000256" key="7">
    <source>
        <dbReference type="SAM" id="Coils"/>
    </source>
</evidence>
<accession>A0A2C9M1D6</accession>
<evidence type="ECO:0000256" key="4">
    <source>
        <dbReference type="ARBA" id="ARBA00022552"/>
    </source>
</evidence>
<feature type="region of interest" description="Disordered" evidence="8">
    <location>
        <begin position="49"/>
        <end position="86"/>
    </location>
</feature>
<comment type="subcellular location">
    <subcellularLocation>
        <location evidence="1 6">Nucleus</location>
        <location evidence="1 6">Nucleolus</location>
    </subcellularLocation>
</comment>
<evidence type="ECO:0000256" key="3">
    <source>
        <dbReference type="ARBA" id="ARBA00022517"/>
    </source>
</evidence>
<feature type="compositionally biased region" description="Basic and acidic residues" evidence="8">
    <location>
        <begin position="49"/>
        <end position="60"/>
    </location>
</feature>
<dbReference type="PANTHER" id="PTHR21738">
    <property type="entry name" value="RIBOSOMAL RNA PROCESSING PROTEIN 36 HOMOLOG"/>
    <property type="match status" value="1"/>
</dbReference>
<dbReference type="STRING" id="6526.A0A2C9M1D6"/>
<reference evidence="9" key="1">
    <citation type="submission" date="2020-05" db="UniProtKB">
        <authorList>
            <consortium name="EnsemblMetazoa"/>
        </authorList>
    </citation>
    <scope>IDENTIFICATION</scope>
    <source>
        <strain evidence="9">BB02</strain>
    </source>
</reference>
<name>A0A2C9M1D6_BIOGL</name>
<keyword evidence="5 6" id="KW-0539">Nucleus</keyword>
<keyword evidence="4 6" id="KW-0698">rRNA processing</keyword>
<dbReference type="Proteomes" id="UP000076420">
    <property type="component" value="Unassembled WGS sequence"/>
</dbReference>
<protein>
    <recommendedName>
        <fullName evidence="6">rRNA biogenesis protein RRP36</fullName>
    </recommendedName>
</protein>
<dbReference type="Pfam" id="PF06102">
    <property type="entry name" value="RRP36"/>
    <property type="match status" value="1"/>
</dbReference>